<evidence type="ECO:0000313" key="8">
    <source>
        <dbReference type="Proteomes" id="UP001153069"/>
    </source>
</evidence>
<feature type="binding site" evidence="4">
    <location>
        <position position="107"/>
    </location>
    <ligand>
        <name>substrate</name>
    </ligand>
</feature>
<keyword evidence="8" id="KW-1185">Reference proteome</keyword>
<dbReference type="GO" id="GO:0006107">
    <property type="term" value="P:oxaloacetate metabolic process"/>
    <property type="evidence" value="ECO:0007669"/>
    <property type="project" value="TreeGrafter"/>
</dbReference>
<dbReference type="InterPro" id="IPR015813">
    <property type="entry name" value="Pyrv/PenolPyrv_kinase-like_dom"/>
</dbReference>
<dbReference type="InterPro" id="IPR040442">
    <property type="entry name" value="Pyrv_kinase-like_dom_sf"/>
</dbReference>
<feature type="binding site" evidence="4">
    <location>
        <position position="172"/>
    </location>
    <ligand>
        <name>substrate</name>
    </ligand>
</feature>
<dbReference type="InterPro" id="IPR005000">
    <property type="entry name" value="Aldolase/citrate-lyase_domain"/>
</dbReference>
<dbReference type="SUPFAM" id="SSF51621">
    <property type="entry name" value="Phosphoenolpyruvate/pyruvate domain"/>
    <property type="match status" value="1"/>
</dbReference>
<feature type="domain" description="HpcH/HpaI aldolase/citrate lyase" evidence="6">
    <location>
        <begin position="41"/>
        <end position="272"/>
    </location>
</feature>
<dbReference type="Gene3D" id="3.20.20.60">
    <property type="entry name" value="Phosphoenolpyruvate-binding domains"/>
    <property type="match status" value="1"/>
</dbReference>
<dbReference type="Proteomes" id="UP001153069">
    <property type="component" value="Unassembled WGS sequence"/>
</dbReference>
<comment type="caution">
    <text evidence="7">The sequence shown here is derived from an EMBL/GenBank/DDBJ whole genome shotgun (WGS) entry which is preliminary data.</text>
</comment>
<accession>A0A9N8DPZ1</accession>
<dbReference type="AlphaFoldDB" id="A0A9N8DPZ1"/>
<organism evidence="7 8">
    <name type="scientific">Seminavis robusta</name>
    <dbReference type="NCBI Taxonomy" id="568900"/>
    <lineage>
        <taxon>Eukaryota</taxon>
        <taxon>Sar</taxon>
        <taxon>Stramenopiles</taxon>
        <taxon>Ochrophyta</taxon>
        <taxon>Bacillariophyta</taxon>
        <taxon>Bacillariophyceae</taxon>
        <taxon>Bacillariophycidae</taxon>
        <taxon>Naviculales</taxon>
        <taxon>Naviculaceae</taxon>
        <taxon>Seminavis</taxon>
    </lineage>
</organism>
<protein>
    <submittedName>
        <fullName evidence="7">Lyase subunit beta-like protein, mitochondrial</fullName>
    </submittedName>
</protein>
<dbReference type="InterPro" id="IPR011206">
    <property type="entry name" value="Citrate_lyase_beta/mcl1/mcl2"/>
</dbReference>
<evidence type="ECO:0000313" key="7">
    <source>
        <dbReference type="EMBL" id="CAB9504605.1"/>
    </source>
</evidence>
<evidence type="ECO:0000256" key="5">
    <source>
        <dbReference type="PIRSR" id="PIRSR015582-2"/>
    </source>
</evidence>
<evidence type="ECO:0000256" key="1">
    <source>
        <dbReference type="ARBA" id="ARBA00001946"/>
    </source>
</evidence>
<feature type="binding site" evidence="5">
    <location>
        <position position="172"/>
    </location>
    <ligand>
        <name>Mg(2+)</name>
        <dbReference type="ChEBI" id="CHEBI:18420"/>
    </ligand>
</feature>
<feature type="binding site" evidence="5">
    <location>
        <position position="204"/>
    </location>
    <ligand>
        <name>Mg(2+)</name>
        <dbReference type="ChEBI" id="CHEBI:18420"/>
    </ligand>
</feature>
<comment type="cofactor">
    <cofactor evidence="1">
        <name>Mg(2+)</name>
        <dbReference type="ChEBI" id="CHEBI:18420"/>
    </cofactor>
</comment>
<evidence type="ECO:0000256" key="3">
    <source>
        <dbReference type="ARBA" id="ARBA00022842"/>
    </source>
</evidence>
<dbReference type="EMBL" id="CAICTM010000201">
    <property type="protein sequence ID" value="CAB9504605.1"/>
    <property type="molecule type" value="Genomic_DNA"/>
</dbReference>
<proteinExistence type="predicted"/>
<keyword evidence="2 5" id="KW-0479">Metal-binding</keyword>
<dbReference type="PIRSF" id="PIRSF015582">
    <property type="entry name" value="Cit_lyase_B"/>
    <property type="match status" value="1"/>
</dbReference>
<name>A0A9N8DPZ1_9STRA</name>
<keyword evidence="7" id="KW-0456">Lyase</keyword>
<keyword evidence="3 5" id="KW-0460">Magnesium</keyword>
<evidence type="ECO:0000259" key="6">
    <source>
        <dbReference type="Pfam" id="PF03328"/>
    </source>
</evidence>
<dbReference type="Pfam" id="PF03328">
    <property type="entry name" value="HpcH_HpaI"/>
    <property type="match status" value="1"/>
</dbReference>
<dbReference type="GO" id="GO:0000287">
    <property type="term" value="F:magnesium ion binding"/>
    <property type="evidence" value="ECO:0007669"/>
    <property type="project" value="TreeGrafter"/>
</dbReference>
<evidence type="ECO:0000256" key="2">
    <source>
        <dbReference type="ARBA" id="ARBA00022723"/>
    </source>
</evidence>
<dbReference type="OrthoDB" id="1773at2759"/>
<dbReference type="PANTHER" id="PTHR32308">
    <property type="entry name" value="LYASE BETA SUBUNIT, PUTATIVE (AFU_ORTHOLOGUE AFUA_4G13030)-RELATED"/>
    <property type="match status" value="1"/>
</dbReference>
<dbReference type="GO" id="GO:0016829">
    <property type="term" value="F:lyase activity"/>
    <property type="evidence" value="ECO:0007669"/>
    <property type="project" value="UniProtKB-KW"/>
</dbReference>
<evidence type="ECO:0000256" key="4">
    <source>
        <dbReference type="PIRSR" id="PIRSR015582-1"/>
    </source>
</evidence>
<sequence length="341" mass="37481">MRHYQLLFKRITPTLSSSSIRRSFSVSAAAAAAQKVERPRRSLFSVPGSDERKIQKATGLNADAVVLDLEDGVALDRKEDARELVVQTLRQVETGDLSFGTSELCVRINALETGSLAFEDLQAILPCPSLQTIVLPKVELPSDVDFVRRLVEMIPPDNQEETRDLRIIAAIESAKGMLNLREIAETTNQQSSSSLDALVFASEDYCADLELIRTTAAIELLMARSQLVTTAKAYGLQAIDMVHIDFRNMEALQEECTRGVEMGFTGKQAIHPAQLDTIHQTFCPSAKDLEFAQACVTQYESTTAAGKGAVEVHGIVVDAPVYKWALKIVRRAEQAGMIQTI</sequence>
<dbReference type="PANTHER" id="PTHR32308:SF0">
    <property type="entry name" value="HPCH_HPAI ALDOLASE_CITRATE LYASE DOMAIN-CONTAINING PROTEIN"/>
    <property type="match status" value="1"/>
</dbReference>
<gene>
    <name evidence="7" type="ORF">SEMRO_202_G085400.1</name>
</gene>
<reference evidence="7" key="1">
    <citation type="submission" date="2020-06" db="EMBL/GenBank/DDBJ databases">
        <authorList>
            <consortium name="Plant Systems Biology data submission"/>
        </authorList>
    </citation>
    <scope>NUCLEOTIDE SEQUENCE</scope>
    <source>
        <strain evidence="7">D6</strain>
    </source>
</reference>